<dbReference type="SUPFAM" id="SSF50494">
    <property type="entry name" value="Trypsin-like serine proteases"/>
    <property type="match status" value="1"/>
</dbReference>
<feature type="chain" id="PRO_5023019955" description="trypsin" evidence="8">
    <location>
        <begin position="26"/>
        <end position="294"/>
    </location>
</feature>
<keyword evidence="7" id="KW-1133">Transmembrane helix</keyword>
<dbReference type="PROSITE" id="PS50240">
    <property type="entry name" value="TRYPSIN_DOM"/>
    <property type="match status" value="1"/>
</dbReference>
<keyword evidence="8" id="KW-0732">Signal</keyword>
<feature type="compositionally biased region" description="Low complexity" evidence="6">
    <location>
        <begin position="254"/>
        <end position="264"/>
    </location>
</feature>
<dbReference type="PANTHER" id="PTHR24276">
    <property type="entry name" value="POLYSERASE-RELATED"/>
    <property type="match status" value="1"/>
</dbReference>
<comment type="catalytic activity">
    <reaction evidence="4">
        <text>Preferential cleavage: Arg-|-Xaa, Lys-|-Xaa.</text>
        <dbReference type="EC" id="3.4.21.4"/>
    </reaction>
</comment>
<dbReference type="RefSeq" id="WP_148812542.1">
    <property type="nucleotide sequence ID" value="NZ_VSZI01000001.1"/>
</dbReference>
<evidence type="ECO:0000256" key="4">
    <source>
        <dbReference type="ARBA" id="ARBA00036320"/>
    </source>
</evidence>
<dbReference type="SMART" id="SM00020">
    <property type="entry name" value="Tryp_SPc"/>
    <property type="match status" value="1"/>
</dbReference>
<dbReference type="InterPro" id="IPR001254">
    <property type="entry name" value="Trypsin_dom"/>
</dbReference>
<dbReference type="GO" id="GO:0006508">
    <property type="term" value="P:proteolysis"/>
    <property type="evidence" value="ECO:0007669"/>
    <property type="project" value="UniProtKB-KW"/>
</dbReference>
<evidence type="ECO:0000256" key="8">
    <source>
        <dbReference type="SAM" id="SignalP"/>
    </source>
</evidence>
<organism evidence="10 11">
    <name type="scientific">Corynebacterium urealyticum</name>
    <dbReference type="NCBI Taxonomy" id="43771"/>
    <lineage>
        <taxon>Bacteria</taxon>
        <taxon>Bacillati</taxon>
        <taxon>Actinomycetota</taxon>
        <taxon>Actinomycetes</taxon>
        <taxon>Mycobacteriales</taxon>
        <taxon>Corynebacteriaceae</taxon>
        <taxon>Corynebacterium</taxon>
    </lineage>
</organism>
<comment type="similarity">
    <text evidence="1">Belongs to the peptidase S1 family.</text>
</comment>
<keyword evidence="7" id="KW-0472">Membrane</keyword>
<accession>A0A5D4FZF3</accession>
<feature type="transmembrane region" description="Helical" evidence="7">
    <location>
        <begin position="271"/>
        <end position="289"/>
    </location>
</feature>
<feature type="region of interest" description="Disordered" evidence="6">
    <location>
        <begin position="238"/>
        <end position="268"/>
    </location>
</feature>
<evidence type="ECO:0000256" key="5">
    <source>
        <dbReference type="ARBA" id="ARBA00038868"/>
    </source>
</evidence>
<dbReference type="Gene3D" id="2.40.10.10">
    <property type="entry name" value="Trypsin-like serine proteases"/>
    <property type="match status" value="1"/>
</dbReference>
<feature type="compositionally biased region" description="Basic and acidic residues" evidence="6">
    <location>
        <begin position="243"/>
        <end position="252"/>
    </location>
</feature>
<keyword evidence="2" id="KW-0222">Digestion</keyword>
<dbReference type="PANTHER" id="PTHR24276:SF97">
    <property type="entry name" value="GH13245P2-RELATED"/>
    <property type="match status" value="1"/>
</dbReference>
<dbReference type="Pfam" id="PF00089">
    <property type="entry name" value="Trypsin"/>
    <property type="match status" value="1"/>
</dbReference>
<keyword evidence="10" id="KW-0378">Hydrolase</keyword>
<dbReference type="InterPro" id="IPR001314">
    <property type="entry name" value="Peptidase_S1A"/>
</dbReference>
<evidence type="ECO:0000313" key="10">
    <source>
        <dbReference type="EMBL" id="TYR20635.1"/>
    </source>
</evidence>
<evidence type="ECO:0000256" key="6">
    <source>
        <dbReference type="SAM" id="MobiDB-lite"/>
    </source>
</evidence>
<comment type="caution">
    <text evidence="10">The sequence shown here is derived from an EMBL/GenBank/DDBJ whole genome shotgun (WGS) entry which is preliminary data.</text>
</comment>
<sequence length="294" mass="30028">MKKFAASVAAGVVAAGALAIAPASAMESKTFAGDTEEARPVVSVRVDDSDPDEGVCTGTAIDPHWVITARHCIDAAAKPGGSVRIGQGDEQRVYKVDRHEVAPRGDIALLHTEQEINLETFAEVADEVPTGDVNIYGWSSDGSGGSTKLPSAKAKVRGDSPLALYEAPKALDVALKDGARIQPGDSGGAIFADGKVAGIMSAGLFEDPENPTEEEMTSNAAVSVAPVAEQADWIRGIIGGGDAKGEDKKEDSSEPAAAASSEDSGNTARNVGIGAGVVVLAAAGAWLLLRRRGA</sequence>
<dbReference type="InterPro" id="IPR043504">
    <property type="entry name" value="Peptidase_S1_PA_chymotrypsin"/>
</dbReference>
<evidence type="ECO:0000256" key="3">
    <source>
        <dbReference type="ARBA" id="ARBA00023157"/>
    </source>
</evidence>
<keyword evidence="3" id="KW-1015">Disulfide bond</keyword>
<reference evidence="10 11" key="1">
    <citation type="submission" date="2019-08" db="EMBL/GenBank/DDBJ databases">
        <title>Draft genome of C. urealyticum strain VH4248.</title>
        <authorList>
            <person name="Navas J."/>
        </authorList>
    </citation>
    <scope>NUCLEOTIDE SEQUENCE [LARGE SCALE GENOMIC DNA]</scope>
    <source>
        <strain evidence="10 11">VH4248</strain>
    </source>
</reference>
<evidence type="ECO:0000256" key="7">
    <source>
        <dbReference type="SAM" id="Phobius"/>
    </source>
</evidence>
<dbReference type="EMBL" id="VSZI01000001">
    <property type="protein sequence ID" value="TYR20635.1"/>
    <property type="molecule type" value="Genomic_DNA"/>
</dbReference>
<gene>
    <name evidence="10" type="ORF">FYJ87_06770</name>
</gene>
<evidence type="ECO:0000256" key="2">
    <source>
        <dbReference type="ARBA" id="ARBA00022757"/>
    </source>
</evidence>
<feature type="signal peptide" evidence="8">
    <location>
        <begin position="1"/>
        <end position="25"/>
    </location>
</feature>
<proteinExistence type="inferred from homology"/>
<protein>
    <recommendedName>
        <fullName evidence="5">trypsin</fullName>
        <ecNumber evidence="5">3.4.21.4</ecNumber>
    </recommendedName>
</protein>
<name>A0A5D4FZF3_9CORY</name>
<dbReference type="EC" id="3.4.21.4" evidence="5"/>
<keyword evidence="7" id="KW-0812">Transmembrane</keyword>
<dbReference type="Proteomes" id="UP000324726">
    <property type="component" value="Unassembled WGS sequence"/>
</dbReference>
<keyword evidence="10" id="KW-0645">Protease</keyword>
<dbReference type="AlphaFoldDB" id="A0A5D4FZF3"/>
<dbReference type="InterPro" id="IPR009003">
    <property type="entry name" value="Peptidase_S1_PA"/>
</dbReference>
<dbReference type="PRINTS" id="PR00722">
    <property type="entry name" value="CHYMOTRYPSIN"/>
</dbReference>
<feature type="domain" description="Peptidase S1" evidence="9">
    <location>
        <begin position="13"/>
        <end position="239"/>
    </location>
</feature>
<evidence type="ECO:0000259" key="9">
    <source>
        <dbReference type="PROSITE" id="PS50240"/>
    </source>
</evidence>
<dbReference type="InterPro" id="IPR050430">
    <property type="entry name" value="Peptidase_S1"/>
</dbReference>
<evidence type="ECO:0000313" key="11">
    <source>
        <dbReference type="Proteomes" id="UP000324726"/>
    </source>
</evidence>
<evidence type="ECO:0000256" key="1">
    <source>
        <dbReference type="ARBA" id="ARBA00007664"/>
    </source>
</evidence>
<dbReference type="GO" id="GO:0004252">
    <property type="term" value="F:serine-type endopeptidase activity"/>
    <property type="evidence" value="ECO:0007669"/>
    <property type="project" value="UniProtKB-EC"/>
</dbReference>